<dbReference type="Proteomes" id="UP001273531">
    <property type="component" value="Unassembled WGS sequence"/>
</dbReference>
<name>A0ABU3Y3W4_9SPHN</name>
<organism evidence="1 2">
    <name type="scientific">Sphingomonas agrestis</name>
    <dbReference type="NCBI Taxonomy" id="3080540"/>
    <lineage>
        <taxon>Bacteria</taxon>
        <taxon>Pseudomonadati</taxon>
        <taxon>Pseudomonadota</taxon>
        <taxon>Alphaproteobacteria</taxon>
        <taxon>Sphingomonadales</taxon>
        <taxon>Sphingomonadaceae</taxon>
        <taxon>Sphingomonas</taxon>
    </lineage>
</organism>
<sequence length="88" mass="9605">MSIGSDHTPPRRILPEGRIDDLGEAILALTREIWVLTDRQAVLEAVLTEQGVDVSAVERYQPDEAMTAALAAKRQQLLDNVLVALKAA</sequence>
<reference evidence="1 2" key="1">
    <citation type="submission" date="2023-10" db="EMBL/GenBank/DDBJ databases">
        <title>Sphingomonas sp. HF-S4 16S ribosomal RNA gene Genome sequencing and assembly.</title>
        <authorList>
            <person name="Lee H."/>
        </authorList>
    </citation>
    <scope>NUCLEOTIDE SEQUENCE [LARGE SCALE GENOMIC DNA]</scope>
    <source>
        <strain evidence="1 2">HF-S4</strain>
    </source>
</reference>
<keyword evidence="2" id="KW-1185">Reference proteome</keyword>
<dbReference type="RefSeq" id="WP_317225292.1">
    <property type="nucleotide sequence ID" value="NZ_JAWJEJ010000001.1"/>
</dbReference>
<protein>
    <submittedName>
        <fullName evidence="1">Uncharacterized protein</fullName>
    </submittedName>
</protein>
<gene>
    <name evidence="1" type="ORF">RZN05_03800</name>
</gene>
<dbReference type="EMBL" id="JAWJEJ010000001">
    <property type="protein sequence ID" value="MDV3456094.1"/>
    <property type="molecule type" value="Genomic_DNA"/>
</dbReference>
<evidence type="ECO:0000313" key="2">
    <source>
        <dbReference type="Proteomes" id="UP001273531"/>
    </source>
</evidence>
<comment type="caution">
    <text evidence="1">The sequence shown here is derived from an EMBL/GenBank/DDBJ whole genome shotgun (WGS) entry which is preliminary data.</text>
</comment>
<evidence type="ECO:0000313" key="1">
    <source>
        <dbReference type="EMBL" id="MDV3456094.1"/>
    </source>
</evidence>
<proteinExistence type="predicted"/>
<accession>A0ABU3Y3W4</accession>